<sequence>MPVITVDGPKLSKEQKTELVKSITKAASEIIKLPEQAFIVLIQEREMDNVGVGGVLLSDKKTS</sequence>
<proteinExistence type="predicted"/>
<dbReference type="SUPFAM" id="SSF55331">
    <property type="entry name" value="Tautomerase/MIF"/>
    <property type="match status" value="1"/>
</dbReference>
<dbReference type="InterPro" id="IPR014347">
    <property type="entry name" value="Tautomerase/MIF_sf"/>
</dbReference>
<dbReference type="EMBL" id="VNHM01000009">
    <property type="protein sequence ID" value="TYO95051.1"/>
    <property type="molecule type" value="Genomic_DNA"/>
</dbReference>
<dbReference type="Pfam" id="PF01361">
    <property type="entry name" value="Tautomerase"/>
    <property type="match status" value="1"/>
</dbReference>
<name>A0A5S4ZSK6_9FIRM</name>
<evidence type="ECO:0000256" key="1">
    <source>
        <dbReference type="ARBA" id="ARBA00023235"/>
    </source>
</evidence>
<feature type="domain" description="4-oxalocrotonate tautomerase-like" evidence="2">
    <location>
        <begin position="2"/>
        <end position="59"/>
    </location>
</feature>
<evidence type="ECO:0000313" key="3">
    <source>
        <dbReference type="EMBL" id="TYO95051.1"/>
    </source>
</evidence>
<protein>
    <submittedName>
        <fullName evidence="3">4-oxalocrotonate tautomerase</fullName>
    </submittedName>
</protein>
<organism evidence="3 4">
    <name type="scientific">Desulfallas thermosapovorans DSM 6562</name>
    <dbReference type="NCBI Taxonomy" id="1121431"/>
    <lineage>
        <taxon>Bacteria</taxon>
        <taxon>Bacillati</taxon>
        <taxon>Bacillota</taxon>
        <taxon>Clostridia</taxon>
        <taxon>Eubacteriales</taxon>
        <taxon>Desulfallaceae</taxon>
        <taxon>Desulfallas</taxon>
    </lineage>
</organism>
<comment type="caution">
    <text evidence="3">The sequence shown here is derived from an EMBL/GenBank/DDBJ whole genome shotgun (WGS) entry which is preliminary data.</text>
</comment>
<reference evidence="3 4" key="1">
    <citation type="submission" date="2019-07" db="EMBL/GenBank/DDBJ databases">
        <title>Genomic Encyclopedia of Type Strains, Phase I: the one thousand microbial genomes (KMG-I) project.</title>
        <authorList>
            <person name="Kyrpides N."/>
        </authorList>
    </citation>
    <scope>NUCLEOTIDE SEQUENCE [LARGE SCALE GENOMIC DNA]</scope>
    <source>
        <strain evidence="3 4">DSM 6562</strain>
    </source>
</reference>
<evidence type="ECO:0000313" key="4">
    <source>
        <dbReference type="Proteomes" id="UP000323166"/>
    </source>
</evidence>
<evidence type="ECO:0000259" key="2">
    <source>
        <dbReference type="Pfam" id="PF01361"/>
    </source>
</evidence>
<dbReference type="Gene3D" id="3.30.429.10">
    <property type="entry name" value="Macrophage Migration Inhibitory Factor"/>
    <property type="match status" value="1"/>
</dbReference>
<dbReference type="GO" id="GO:0016853">
    <property type="term" value="F:isomerase activity"/>
    <property type="evidence" value="ECO:0007669"/>
    <property type="project" value="UniProtKB-KW"/>
</dbReference>
<dbReference type="RefSeq" id="WP_166511791.1">
    <property type="nucleotide sequence ID" value="NZ_VNHM01000009.1"/>
</dbReference>
<dbReference type="AlphaFoldDB" id="A0A5S4ZSK6"/>
<accession>A0A5S4ZSK6</accession>
<gene>
    <name evidence="3" type="ORF">LX24_01778</name>
</gene>
<dbReference type="NCBIfam" id="NF041920">
    <property type="entry name" value="DmpI"/>
    <property type="match status" value="1"/>
</dbReference>
<dbReference type="InterPro" id="IPR004370">
    <property type="entry name" value="4-OT-like_dom"/>
</dbReference>
<dbReference type="Proteomes" id="UP000323166">
    <property type="component" value="Unassembled WGS sequence"/>
</dbReference>
<keyword evidence="4" id="KW-1185">Reference proteome</keyword>
<keyword evidence="1" id="KW-0413">Isomerase</keyword>